<dbReference type="GO" id="GO:0004252">
    <property type="term" value="F:serine-type endopeptidase activity"/>
    <property type="evidence" value="ECO:0007669"/>
    <property type="project" value="TreeGrafter"/>
</dbReference>
<dbReference type="InterPro" id="IPR001002">
    <property type="entry name" value="Chitin-bd_1"/>
</dbReference>
<keyword evidence="8" id="KW-1185">Reference proteome</keyword>
<dbReference type="InterPro" id="IPR000859">
    <property type="entry name" value="CUB_dom"/>
</dbReference>
<comment type="caution">
    <text evidence="7">The sequence shown here is derived from an EMBL/GenBank/DDBJ whole genome shotgun (WGS) entry which is preliminary data.</text>
</comment>
<dbReference type="PROSITE" id="PS01180">
    <property type="entry name" value="CUB"/>
    <property type="match status" value="2"/>
</dbReference>
<dbReference type="SMART" id="SM00270">
    <property type="entry name" value="ChtBD1"/>
    <property type="match status" value="1"/>
</dbReference>
<dbReference type="SMART" id="SM00042">
    <property type="entry name" value="CUB"/>
    <property type="match status" value="2"/>
</dbReference>
<accession>A0AA88I0A0</accession>
<keyword evidence="4" id="KW-0732">Signal</keyword>
<feature type="signal peptide" evidence="4">
    <location>
        <begin position="1"/>
        <end position="18"/>
    </location>
</feature>
<evidence type="ECO:0000256" key="3">
    <source>
        <dbReference type="PROSITE-ProRule" id="PRU00261"/>
    </source>
</evidence>
<dbReference type="PANTHER" id="PTHR24255">
    <property type="entry name" value="COMPLEMENT COMPONENT 1, S SUBCOMPONENT-RELATED"/>
    <property type="match status" value="1"/>
</dbReference>
<keyword evidence="2 3" id="KW-1015">Disulfide bond</keyword>
<dbReference type="Proteomes" id="UP001187531">
    <property type="component" value="Unassembled WGS sequence"/>
</dbReference>
<dbReference type="PANTHER" id="PTHR24255:SF31">
    <property type="entry name" value="CUBILIN-LIKE PROTEIN"/>
    <property type="match status" value="1"/>
</dbReference>
<evidence type="ECO:0000313" key="7">
    <source>
        <dbReference type="EMBL" id="KAK2717564.1"/>
    </source>
</evidence>
<feature type="chain" id="PRO_5041725610" description="Cubilin" evidence="4">
    <location>
        <begin position="19"/>
        <end position="347"/>
    </location>
</feature>
<organism evidence="7 8">
    <name type="scientific">Artemia franciscana</name>
    <name type="common">Brine shrimp</name>
    <name type="synonym">Artemia sanfranciscana</name>
    <dbReference type="NCBI Taxonomy" id="6661"/>
    <lineage>
        <taxon>Eukaryota</taxon>
        <taxon>Metazoa</taxon>
        <taxon>Ecdysozoa</taxon>
        <taxon>Arthropoda</taxon>
        <taxon>Crustacea</taxon>
        <taxon>Branchiopoda</taxon>
        <taxon>Anostraca</taxon>
        <taxon>Artemiidae</taxon>
        <taxon>Artemia</taxon>
    </lineage>
</organism>
<proteinExistence type="predicted"/>
<evidence type="ECO:0000259" key="5">
    <source>
        <dbReference type="PROSITE" id="PS01180"/>
    </source>
</evidence>
<feature type="domain" description="Chitin-binding type-1" evidence="6">
    <location>
        <begin position="34"/>
        <end position="90"/>
    </location>
</feature>
<dbReference type="InterPro" id="IPR036861">
    <property type="entry name" value="Endochitinase-like_sf"/>
</dbReference>
<dbReference type="CDD" id="cd00041">
    <property type="entry name" value="CUB"/>
    <property type="match status" value="2"/>
</dbReference>
<dbReference type="CDD" id="cd10909">
    <property type="entry name" value="ChtBD1_GH18_2"/>
    <property type="match status" value="1"/>
</dbReference>
<protein>
    <recommendedName>
        <fullName evidence="9">Cubilin</fullName>
    </recommendedName>
</protein>
<keyword evidence="1 3" id="KW-0147">Chitin-binding</keyword>
<evidence type="ECO:0000259" key="6">
    <source>
        <dbReference type="PROSITE" id="PS50941"/>
    </source>
</evidence>
<evidence type="ECO:0008006" key="9">
    <source>
        <dbReference type="Google" id="ProtNLM"/>
    </source>
</evidence>
<evidence type="ECO:0000313" key="8">
    <source>
        <dbReference type="Proteomes" id="UP001187531"/>
    </source>
</evidence>
<evidence type="ECO:0000256" key="1">
    <source>
        <dbReference type="ARBA" id="ARBA00022669"/>
    </source>
</evidence>
<feature type="domain" description="CUB" evidence="5">
    <location>
        <begin position="229"/>
        <end position="343"/>
    </location>
</feature>
<dbReference type="Pfam" id="PF00431">
    <property type="entry name" value="CUB"/>
    <property type="match status" value="2"/>
</dbReference>
<dbReference type="AlphaFoldDB" id="A0AA88I0A0"/>
<dbReference type="GO" id="GO:0005615">
    <property type="term" value="C:extracellular space"/>
    <property type="evidence" value="ECO:0007669"/>
    <property type="project" value="TreeGrafter"/>
</dbReference>
<name>A0AA88I0A0_ARTSF</name>
<dbReference type="GO" id="GO:0008061">
    <property type="term" value="F:chitin binding"/>
    <property type="evidence" value="ECO:0007669"/>
    <property type="project" value="UniProtKB-UniRule"/>
</dbReference>
<dbReference type="EMBL" id="JAVRJZ010000010">
    <property type="protein sequence ID" value="KAK2717564.1"/>
    <property type="molecule type" value="Genomic_DNA"/>
</dbReference>
<dbReference type="InterPro" id="IPR035914">
    <property type="entry name" value="Sperma_CUB_dom_sf"/>
</dbReference>
<dbReference type="PROSITE" id="PS50941">
    <property type="entry name" value="CHIT_BIND_I_2"/>
    <property type="match status" value="1"/>
</dbReference>
<dbReference type="SUPFAM" id="SSF49854">
    <property type="entry name" value="Spermadhesin, CUB domain"/>
    <property type="match status" value="2"/>
</dbReference>
<comment type="caution">
    <text evidence="3">Lacks conserved residue(s) required for the propagation of feature annotation.</text>
</comment>
<gene>
    <name evidence="7" type="ORF">QYM36_006375</name>
</gene>
<reference evidence="7" key="1">
    <citation type="submission" date="2023-07" db="EMBL/GenBank/DDBJ databases">
        <title>Chromosome-level genome assembly of Artemia franciscana.</title>
        <authorList>
            <person name="Jo E."/>
        </authorList>
    </citation>
    <scope>NUCLEOTIDE SEQUENCE</scope>
    <source>
        <tissue evidence="7">Whole body</tissue>
    </source>
</reference>
<feature type="domain" description="CUB" evidence="5">
    <location>
        <begin position="88"/>
        <end position="206"/>
    </location>
</feature>
<sequence>MEFSKLVIICALSILGECGNYSAYNFWAVKWRSDGRCGEDFVLENGSPSECDPKSERPCCSAFGFCGKSKSHCTCKGCRDFRGKMDLCYFKFSEIEGMIESPNYPQNYPNNADCRIDIARTSVKQCGVKLIMEDFDVESDPDDSFCQKDWLAAESCVPEGGAKICGNETGATYQYVFQPGAMSLRLQFQSDSQGTRKGFRIRYKVVEECMGLFLDTSPSIIPGSGGALCQTRIQDLSGTINTPYHPKKYPDNLDCIYEFVRADQFVCGVRMRAQQFELEPPLQTLFGGACSDFFHTPSCGFLCGKLNFSWTAKFQPGATSLRFHFHSDESSGFAGFQISFEQIYRCS</sequence>
<feature type="disulfide bond" evidence="3">
    <location>
        <begin position="59"/>
        <end position="73"/>
    </location>
</feature>
<evidence type="ECO:0000256" key="4">
    <source>
        <dbReference type="SAM" id="SignalP"/>
    </source>
</evidence>
<dbReference type="Gene3D" id="2.60.120.290">
    <property type="entry name" value="Spermadhesin, CUB domain"/>
    <property type="match status" value="2"/>
</dbReference>
<dbReference type="Gene3D" id="3.30.60.10">
    <property type="entry name" value="Endochitinase-like"/>
    <property type="match status" value="1"/>
</dbReference>
<evidence type="ECO:0000256" key="2">
    <source>
        <dbReference type="ARBA" id="ARBA00023157"/>
    </source>
</evidence>